<dbReference type="AlphaFoldDB" id="A0A6N2YRX7"/>
<reference evidence="1" key="1">
    <citation type="submission" date="2019-11" db="EMBL/GenBank/DDBJ databases">
        <authorList>
            <person name="Feng L."/>
        </authorList>
    </citation>
    <scope>NUCLEOTIDE SEQUENCE</scope>
    <source>
        <strain evidence="1">FplautiiLFYP42</strain>
    </source>
</reference>
<name>A0A6N2YRX7_FLAPL</name>
<evidence type="ECO:0000313" key="1">
    <source>
        <dbReference type="EMBL" id="VYT69043.1"/>
    </source>
</evidence>
<organism evidence="1">
    <name type="scientific">Flavonifractor plautii</name>
    <name type="common">Fusobacterium plautii</name>
    <dbReference type="NCBI Taxonomy" id="292800"/>
    <lineage>
        <taxon>Bacteria</taxon>
        <taxon>Bacillati</taxon>
        <taxon>Bacillota</taxon>
        <taxon>Clostridia</taxon>
        <taxon>Eubacteriales</taxon>
        <taxon>Oscillospiraceae</taxon>
        <taxon>Flavonifractor</taxon>
    </lineage>
</organism>
<proteinExistence type="predicted"/>
<protein>
    <submittedName>
        <fullName evidence="1">Uncharacterized protein</fullName>
    </submittedName>
</protein>
<gene>
    <name evidence="1" type="ORF">FPLFYP42_00263</name>
</gene>
<sequence>MTRRSEECLKHAEDVAEGAGWAEQSKKSTYLSKCVEKLDESMFRPRSVIKVCEAYRNWATQLQEIYHRVPADQLDCYFITIPLGESLFFLSYLEACFPQEFDTLVQGDASIYLDELSECSDEEPRPFLAELMRESLLPKERLLPYRDYRQEKGRRFLRILLRSPQSLPEIMDGFTSQEEAWFNAVRERNMDVIAAQWVEIINAVVESYPKLFDGRNLLDTLLQFGWEQVREERWGADMLFQLFDFSVLSRHYLVSASGVVPFVDAFTSTYDSAGGIELLTGLPQRSHQLAVSFAQNYLYQFGTPFTRVLDYGMEEKDSKRFFRMIEIVSAEKDFYKILDRFLQNTRLIEPWLERIPEPLHGADGLERLAHSAEAILAENGFSGYDDVRCELACMWTTVAEIKALLRLLDELEATLKEAERGFLIGDLSLESLPKVIRSLSERVRASNAAQDGYLPEDLRNLFEFINLLNPEEAEALPDELIPQLQALASDFASATGFPVHAFRNVLLRRIRRSTPREESFV</sequence>
<accession>A0A6N2YRX7</accession>
<dbReference type="EMBL" id="CACRUB010000014">
    <property type="protein sequence ID" value="VYT69043.1"/>
    <property type="molecule type" value="Genomic_DNA"/>
</dbReference>